<evidence type="ECO:0000313" key="2">
    <source>
        <dbReference type="EMBL" id="NMH28586.1"/>
    </source>
</evidence>
<feature type="transmembrane region" description="Helical" evidence="1">
    <location>
        <begin position="220"/>
        <end position="243"/>
    </location>
</feature>
<keyword evidence="1" id="KW-1133">Transmembrane helix</keyword>
<keyword evidence="3" id="KW-1185">Reference proteome</keyword>
<organism evidence="2 3">
    <name type="scientific">Flavobacterium silvaticum</name>
    <dbReference type="NCBI Taxonomy" id="1852020"/>
    <lineage>
        <taxon>Bacteria</taxon>
        <taxon>Pseudomonadati</taxon>
        <taxon>Bacteroidota</taxon>
        <taxon>Flavobacteriia</taxon>
        <taxon>Flavobacteriales</taxon>
        <taxon>Flavobacteriaceae</taxon>
        <taxon>Flavobacterium</taxon>
    </lineage>
</organism>
<feature type="transmembrane region" description="Helical" evidence="1">
    <location>
        <begin position="175"/>
        <end position="208"/>
    </location>
</feature>
<evidence type="ECO:0000313" key="3">
    <source>
        <dbReference type="Proteomes" id="UP000712080"/>
    </source>
</evidence>
<feature type="transmembrane region" description="Helical" evidence="1">
    <location>
        <begin position="334"/>
        <end position="354"/>
    </location>
</feature>
<dbReference type="InterPro" id="IPR045691">
    <property type="entry name" value="DUF6056"/>
</dbReference>
<feature type="transmembrane region" description="Helical" evidence="1">
    <location>
        <begin position="104"/>
        <end position="125"/>
    </location>
</feature>
<gene>
    <name evidence="2" type="ORF">G6047_11130</name>
</gene>
<dbReference type="AlphaFoldDB" id="A0A972JGV3"/>
<dbReference type="RefSeq" id="WP_169527693.1">
    <property type="nucleotide sequence ID" value="NZ_JAAMPU010000106.1"/>
</dbReference>
<proteinExistence type="predicted"/>
<sequence length="466" mass="53116">MIKLKTFKYLSLFIFAYTIFPFLVLCFFNVPLGDDFWYAEFFRKNGFWQTQSLFYHNWSGRYISSAAISGLNPASYGNFTLFFIHPLLLILGTAWALHRLVKNAVTIFKLGVDANLLFAFLFFFYCNYVPDFGETFYWMAGSFTYQLPIIFFLAYLNALLLLFHSDSVFRISKNTAIAVICLAICLGCNEVMTVYVNAVNCLVLFLLFSQKNYLNRFTPLFILAFVISFLMISAPGNFVRGALFAKSDFHFLKACGQALARSIFMIFFWLTSLTLILLCIPGEAKNETPVIDRLFFFVKTKKTFLLVSLVFLIGMLFVGFFPSIYATNWIPQRAYTPIFFVFTLIASLLIFALIQKVEILSKANTLLSDSKISLIVLPLLAVGLSQNSNVMNAYVDITSGKANSYHKQVLATYEMLRTTKNDTVIISPIEKKPLVLPYRWPGGNGLVDAQLAQYFKTKHLQYTGNE</sequence>
<feature type="transmembrane region" description="Helical" evidence="1">
    <location>
        <begin position="263"/>
        <end position="284"/>
    </location>
</feature>
<feature type="transmembrane region" description="Helical" evidence="1">
    <location>
        <begin position="79"/>
        <end position="97"/>
    </location>
</feature>
<feature type="transmembrane region" description="Helical" evidence="1">
    <location>
        <begin position="12"/>
        <end position="32"/>
    </location>
</feature>
<accession>A0A972JGV3</accession>
<feature type="transmembrane region" description="Helical" evidence="1">
    <location>
        <begin position="145"/>
        <end position="163"/>
    </location>
</feature>
<dbReference type="Proteomes" id="UP000712080">
    <property type="component" value="Unassembled WGS sequence"/>
</dbReference>
<dbReference type="Pfam" id="PF19528">
    <property type="entry name" value="DUF6056"/>
    <property type="match status" value="1"/>
</dbReference>
<comment type="caution">
    <text evidence="2">The sequence shown here is derived from an EMBL/GenBank/DDBJ whole genome shotgun (WGS) entry which is preliminary data.</text>
</comment>
<name>A0A972JGV3_9FLAO</name>
<protein>
    <submittedName>
        <fullName evidence="2">Uncharacterized protein</fullName>
    </submittedName>
</protein>
<reference evidence="2" key="1">
    <citation type="submission" date="2020-02" db="EMBL/GenBank/DDBJ databases">
        <title>Flavobacterium sp. genome.</title>
        <authorList>
            <person name="Jung H.S."/>
            <person name="Baek J.H."/>
            <person name="Jeon C.O."/>
        </authorList>
    </citation>
    <scope>NUCLEOTIDE SEQUENCE</scope>
    <source>
        <strain evidence="2">SE-s28</strain>
    </source>
</reference>
<keyword evidence="1" id="KW-0472">Membrane</keyword>
<feature type="transmembrane region" description="Helical" evidence="1">
    <location>
        <begin position="304"/>
        <end position="327"/>
    </location>
</feature>
<dbReference type="EMBL" id="JAAMPU010000106">
    <property type="protein sequence ID" value="NMH28586.1"/>
    <property type="molecule type" value="Genomic_DNA"/>
</dbReference>
<keyword evidence="1" id="KW-0812">Transmembrane</keyword>
<evidence type="ECO:0000256" key="1">
    <source>
        <dbReference type="SAM" id="Phobius"/>
    </source>
</evidence>